<keyword evidence="4" id="KW-1185">Reference proteome</keyword>
<dbReference type="EMBL" id="CP003359">
    <property type="protein sequence ID" value="AGB40135.1"/>
    <property type="molecule type" value="Genomic_DNA"/>
</dbReference>
<dbReference type="InterPro" id="IPR051450">
    <property type="entry name" value="Gfo/Idh/MocA_Oxidoreductases"/>
</dbReference>
<dbReference type="PANTHER" id="PTHR43377:SF1">
    <property type="entry name" value="BILIVERDIN REDUCTASE A"/>
    <property type="match status" value="1"/>
</dbReference>
<gene>
    <name evidence="3" type="ordered locus">Halha_0115</name>
</gene>
<dbReference type="Gene3D" id="3.30.360.10">
    <property type="entry name" value="Dihydrodipicolinate Reductase, domain 2"/>
    <property type="match status" value="1"/>
</dbReference>
<feature type="domain" description="Gfo/Idh/MocA-like oxidoreductase N-terminal" evidence="1">
    <location>
        <begin position="2"/>
        <end position="124"/>
    </location>
</feature>
<dbReference type="PATRIC" id="fig|748449.3.peg.101"/>
<dbReference type="InterPro" id="IPR000683">
    <property type="entry name" value="Gfo/Idh/MocA-like_OxRdtase_N"/>
</dbReference>
<dbReference type="AlphaFoldDB" id="L0K6H3"/>
<dbReference type="Gene3D" id="3.40.50.720">
    <property type="entry name" value="NAD(P)-binding Rossmann-like Domain"/>
    <property type="match status" value="1"/>
</dbReference>
<feature type="domain" description="GFO/IDH/MocA-like oxidoreductase" evidence="2">
    <location>
        <begin position="132"/>
        <end position="258"/>
    </location>
</feature>
<organism evidence="3 4">
    <name type="scientific">Halobacteroides halobius (strain ATCC 35273 / DSM 5150 / MD-1)</name>
    <dbReference type="NCBI Taxonomy" id="748449"/>
    <lineage>
        <taxon>Bacteria</taxon>
        <taxon>Bacillati</taxon>
        <taxon>Bacillota</taxon>
        <taxon>Clostridia</taxon>
        <taxon>Halanaerobiales</taxon>
        <taxon>Halobacteroidaceae</taxon>
        <taxon>Halobacteroides</taxon>
    </lineage>
</organism>
<dbReference type="Pfam" id="PF22725">
    <property type="entry name" value="GFO_IDH_MocA_C3"/>
    <property type="match status" value="1"/>
</dbReference>
<dbReference type="Pfam" id="PF01408">
    <property type="entry name" value="GFO_IDH_MocA"/>
    <property type="match status" value="1"/>
</dbReference>
<evidence type="ECO:0000259" key="1">
    <source>
        <dbReference type="Pfam" id="PF01408"/>
    </source>
</evidence>
<reference evidence="4" key="1">
    <citation type="submission" date="2012-02" db="EMBL/GenBank/DDBJ databases">
        <title>The complete genome of Halobacteroides halobius DSM 5150.</title>
        <authorList>
            <person name="Lucas S."/>
            <person name="Copeland A."/>
            <person name="Lapidus A."/>
            <person name="Glavina del Rio T."/>
            <person name="Dalin E."/>
            <person name="Tice H."/>
            <person name="Bruce D."/>
            <person name="Goodwin L."/>
            <person name="Pitluck S."/>
            <person name="Peters L."/>
            <person name="Mikhailova N."/>
            <person name="Gu W."/>
            <person name="Kyrpides N."/>
            <person name="Mavromatis K."/>
            <person name="Ivanova N."/>
            <person name="Brettin T."/>
            <person name="Detter J.C."/>
            <person name="Han C."/>
            <person name="Larimer F."/>
            <person name="Land M."/>
            <person name="Hauser L."/>
            <person name="Markowitz V."/>
            <person name="Cheng J.-F."/>
            <person name="Hugenholtz P."/>
            <person name="Woyke T."/>
            <person name="Wu D."/>
            <person name="Tindall B."/>
            <person name="Pomrenke H."/>
            <person name="Brambilla E."/>
            <person name="Klenk H.-P."/>
            <person name="Eisen J.A."/>
        </authorList>
    </citation>
    <scope>NUCLEOTIDE SEQUENCE [LARGE SCALE GENOMIC DNA]</scope>
    <source>
        <strain evidence="4">ATCC 35273 / DSM 5150 / MD-1</strain>
    </source>
</reference>
<accession>L0K6H3</accession>
<dbReference type="PANTHER" id="PTHR43377">
    <property type="entry name" value="BILIVERDIN REDUCTASE A"/>
    <property type="match status" value="1"/>
</dbReference>
<dbReference type="Proteomes" id="UP000010880">
    <property type="component" value="Chromosome"/>
</dbReference>
<dbReference type="OrthoDB" id="240873at2"/>
<dbReference type="SUPFAM" id="SSF55347">
    <property type="entry name" value="Glyceraldehyde-3-phosphate dehydrogenase-like, C-terminal domain"/>
    <property type="match status" value="1"/>
</dbReference>
<protein>
    <submittedName>
        <fullName evidence="3">Putative dehydrogenase</fullName>
    </submittedName>
</protein>
<dbReference type="GO" id="GO:0000166">
    <property type="term" value="F:nucleotide binding"/>
    <property type="evidence" value="ECO:0007669"/>
    <property type="project" value="InterPro"/>
</dbReference>
<dbReference type="eggNOG" id="COG0673">
    <property type="taxonomic scope" value="Bacteria"/>
</dbReference>
<dbReference type="RefSeq" id="WP_015325863.1">
    <property type="nucleotide sequence ID" value="NC_019978.1"/>
</dbReference>
<sequence length="343" mass="37868">MLKVGVVGCGSIAEYRHIPEYIANKDVEVVALCDIVEQRAEKFVNKYELTNAKVYTDYKELVKDKEIDAVSVCTPNYLHAPVSIAAAKSGKHVLCEKPLATSEEESKDMIEAAKENDVFLMVGHNQRLMPIHQKAKEIIEQGKLGQITSFKTTFGHPGPDDWSADGEDSWFFRKDEAFIGALGDLGVHKADLMRWLLDKEVTEVGAFYDTLVKDGDVDDNAVFILRMEDGVLGNLSASWTYTAEEDNSTVIYGTKGIMKLGSPESAEPVIIKYANGTEEVHRVVGMQSNDDDGQSLSSGVIDYFVDHIKRDKKPAISGEEGYKSLKVILAGLEAANEKTIIKL</sequence>
<evidence type="ECO:0000259" key="2">
    <source>
        <dbReference type="Pfam" id="PF22725"/>
    </source>
</evidence>
<dbReference type="STRING" id="748449.Halha_0115"/>
<dbReference type="InterPro" id="IPR036291">
    <property type="entry name" value="NAD(P)-bd_dom_sf"/>
</dbReference>
<evidence type="ECO:0000313" key="3">
    <source>
        <dbReference type="EMBL" id="AGB40135.1"/>
    </source>
</evidence>
<evidence type="ECO:0000313" key="4">
    <source>
        <dbReference type="Proteomes" id="UP000010880"/>
    </source>
</evidence>
<name>L0K6H3_HALHC</name>
<dbReference type="InterPro" id="IPR055170">
    <property type="entry name" value="GFO_IDH_MocA-like_dom"/>
</dbReference>
<dbReference type="HOGENOM" id="CLU_023194_1_3_9"/>
<dbReference type="SUPFAM" id="SSF51735">
    <property type="entry name" value="NAD(P)-binding Rossmann-fold domains"/>
    <property type="match status" value="1"/>
</dbReference>
<proteinExistence type="predicted"/>
<dbReference type="KEGG" id="hhl:Halha_0115"/>